<reference evidence="1 2" key="1">
    <citation type="journal article" date="2017" name="ISME J.">
        <title>Energy and carbon metabolisms in a deep terrestrial subsurface fluid microbial community.</title>
        <authorList>
            <person name="Momper L."/>
            <person name="Jungbluth S.P."/>
            <person name="Lee M.D."/>
            <person name="Amend J.P."/>
        </authorList>
    </citation>
    <scope>NUCLEOTIDE SEQUENCE [LARGE SCALE GENOMIC DNA]</scope>
    <source>
        <strain evidence="1">SURF_17</strain>
    </source>
</reference>
<accession>A0A419F098</accession>
<organism evidence="1 2">
    <name type="scientific">Candidatus Abyssobacteria bacterium SURF_17</name>
    <dbReference type="NCBI Taxonomy" id="2093361"/>
    <lineage>
        <taxon>Bacteria</taxon>
        <taxon>Pseudomonadati</taxon>
        <taxon>Candidatus Hydrogenedentota</taxon>
        <taxon>Candidatus Abyssobacteria</taxon>
    </lineage>
</organism>
<gene>
    <name evidence="1" type="ORF">C4532_07990</name>
</gene>
<evidence type="ECO:0008006" key="3">
    <source>
        <dbReference type="Google" id="ProtNLM"/>
    </source>
</evidence>
<comment type="caution">
    <text evidence="1">The sequence shown here is derived from an EMBL/GenBank/DDBJ whole genome shotgun (WGS) entry which is preliminary data.</text>
</comment>
<dbReference type="EMBL" id="QZKI01000061">
    <property type="protein sequence ID" value="RJP71245.1"/>
    <property type="molecule type" value="Genomic_DNA"/>
</dbReference>
<dbReference type="PANTHER" id="PTHR39338:SF7">
    <property type="entry name" value="BLL6692 PROTEIN"/>
    <property type="match status" value="1"/>
</dbReference>
<name>A0A419F098_9BACT</name>
<proteinExistence type="predicted"/>
<dbReference type="PANTHER" id="PTHR39338">
    <property type="entry name" value="BLL5662 PROTEIN-RELATED"/>
    <property type="match status" value="1"/>
</dbReference>
<sequence>MFTSFPETLRKYGLQADVRTIGELYHCMSRGLVSSLGDLFDTGKLLIVKGKRDIAPYTLAFFNYFLGVETEGARTLDEAIRQSVSFNTWLEAFREQAEKSQWDFDESELVERFLDDVLRSSSVEEIARKLSGEDIFANDDPNQEDLGGGVGGRSPFADALADYRNLDIDEILRRMEQVAKQQKGPHSGGSHWIGTDGISPYGHSGRGLGGVRIGGAGRGKSARKVLGDPEYYPVMLDKVLTDDTIDVALASLKKIADSTVEFKLDIEKTIEEGVKRAGVFIPYLKPITEDRVQVMLFIDNGGYSMRPYAKTVTSLFLKMRRRFTHDLKIFFFHNSIYDRVYRDEFRRDPAPLVRIMKEDAAHRVFIVGDADMAPHELLARYGAIEPREECELPSIEYLRKIAERFPRTVWLNPIPPRSWPFTTADYVMRVTKMFHLTPHGIAQSIEYMNRKASER</sequence>
<dbReference type="Proteomes" id="UP000285961">
    <property type="component" value="Unassembled WGS sequence"/>
</dbReference>
<dbReference type="AlphaFoldDB" id="A0A419F098"/>
<evidence type="ECO:0000313" key="2">
    <source>
        <dbReference type="Proteomes" id="UP000285961"/>
    </source>
</evidence>
<evidence type="ECO:0000313" key="1">
    <source>
        <dbReference type="EMBL" id="RJP71245.1"/>
    </source>
</evidence>
<protein>
    <recommendedName>
        <fullName evidence="3">VWA domain-containing protein</fullName>
    </recommendedName>
</protein>